<evidence type="ECO:0000313" key="1">
    <source>
        <dbReference type="EMBL" id="GAL91449.1"/>
    </source>
</evidence>
<comment type="caution">
    <text evidence="1">The sequence shown here is derived from an EMBL/GenBank/DDBJ whole genome shotgun (WGS) entry which is preliminary data.</text>
</comment>
<dbReference type="AlphaFoldDB" id="A0A0A1VPF5"/>
<accession>A0A0A1VPF5</accession>
<organism evidence="1 2">
    <name type="scientific">Microcystis aeruginosa NIES-44</name>
    <dbReference type="NCBI Taxonomy" id="449439"/>
    <lineage>
        <taxon>Bacteria</taxon>
        <taxon>Bacillati</taxon>
        <taxon>Cyanobacteriota</taxon>
        <taxon>Cyanophyceae</taxon>
        <taxon>Oscillatoriophycideae</taxon>
        <taxon>Chroococcales</taxon>
        <taxon>Microcystaceae</taxon>
        <taxon>Microcystis</taxon>
    </lineage>
</organism>
<name>A0A0A1VPF5_MICAE</name>
<evidence type="ECO:0000313" key="2">
    <source>
        <dbReference type="Proteomes" id="UP000030321"/>
    </source>
</evidence>
<dbReference type="Proteomes" id="UP000030321">
    <property type="component" value="Unassembled WGS sequence"/>
</dbReference>
<protein>
    <submittedName>
        <fullName evidence="1">Uncharacterized protein</fullName>
    </submittedName>
</protein>
<dbReference type="EMBL" id="BBPA01000003">
    <property type="protein sequence ID" value="GAL91449.1"/>
    <property type="molecule type" value="Genomic_DNA"/>
</dbReference>
<proteinExistence type="predicted"/>
<gene>
    <name evidence="1" type="ORF">N44_01457</name>
</gene>
<reference evidence="2" key="1">
    <citation type="journal article" date="2015" name="Genome">
        <title>Whole Genome Sequence of the Non-Microcystin-Producing Microcystis aeruginosa Strain NIES-44.</title>
        <authorList>
            <person name="Okano K."/>
            <person name="Miyata N."/>
            <person name="Ozaki Y."/>
        </authorList>
    </citation>
    <scope>NUCLEOTIDE SEQUENCE [LARGE SCALE GENOMIC DNA]</scope>
    <source>
        <strain evidence="2">NIES-44</strain>
    </source>
</reference>
<sequence length="38" mass="4509">MCRGVVYFISIANFQAFLQVRSLFLPLHLDLSIHKFRK</sequence>